<sequence>MAKSICICGTGSYVPERIVTNVELEETSPTNRNWIQEKLGIMSRRRVAEGEATSDMAVAAGRKAIETAGLKSEDIELIILGTITPDRLIPSAATIIQRKLGAVNAVAFDLNAACAGFVYGLITGAQFLETGHFKNALIIGADTMSMITDYEDRTCAYYGDAAGAVVIRLIESENGIKSMYFASDGRSVDSVTVKGVGSEHPLSEEVLNNRWQYLYMGGKDVYNKAREIIPMSIRKALKMANLTIDDISYVIPHQPNLTLLKECAVDVGLHLEKVAIVLDRFANSSSGNIPLAMDLLNQEGKLKDGDNILLVTIGAGWTWGSVVLKWKG</sequence>
<keyword evidence="7" id="KW-0443">Lipid metabolism</keyword>
<organism evidence="12 13">
    <name type="scientific">Anaerovirgula multivorans</name>
    <dbReference type="NCBI Taxonomy" id="312168"/>
    <lineage>
        <taxon>Bacteria</taxon>
        <taxon>Bacillati</taxon>
        <taxon>Bacillota</taxon>
        <taxon>Clostridia</taxon>
        <taxon>Peptostreptococcales</taxon>
        <taxon>Natronincolaceae</taxon>
        <taxon>Anaerovirgula</taxon>
    </lineage>
</organism>
<evidence type="ECO:0000313" key="13">
    <source>
        <dbReference type="Proteomes" id="UP000198304"/>
    </source>
</evidence>
<dbReference type="InterPro" id="IPR013751">
    <property type="entry name" value="ACP_syn_III_N"/>
</dbReference>
<dbReference type="EMBL" id="FZOJ01000033">
    <property type="protein sequence ID" value="SNT01133.1"/>
    <property type="molecule type" value="Genomic_DNA"/>
</dbReference>
<evidence type="ECO:0000256" key="7">
    <source>
        <dbReference type="ARBA" id="ARBA00023098"/>
    </source>
</evidence>
<dbReference type="GO" id="GO:0044550">
    <property type="term" value="P:secondary metabolite biosynthetic process"/>
    <property type="evidence" value="ECO:0007669"/>
    <property type="project" value="TreeGrafter"/>
</dbReference>
<accession>A0A239J7B4</accession>
<keyword evidence="5" id="KW-0808">Transferase</keyword>
<dbReference type="PANTHER" id="PTHR34069:SF2">
    <property type="entry name" value="BETA-KETOACYL-[ACYL-CARRIER-PROTEIN] SYNTHASE III"/>
    <property type="match status" value="1"/>
</dbReference>
<keyword evidence="3" id="KW-0963">Cytoplasm</keyword>
<dbReference type="CDD" id="cd00830">
    <property type="entry name" value="KAS_III"/>
    <property type="match status" value="1"/>
</dbReference>
<dbReference type="InterPro" id="IPR004655">
    <property type="entry name" value="FabH"/>
</dbReference>
<dbReference type="Pfam" id="PF08545">
    <property type="entry name" value="ACP_syn_III"/>
    <property type="match status" value="1"/>
</dbReference>
<dbReference type="NCBIfam" id="TIGR00747">
    <property type="entry name" value="fabH"/>
    <property type="match status" value="1"/>
</dbReference>
<dbReference type="OrthoDB" id="9815506at2"/>
<evidence type="ECO:0000256" key="1">
    <source>
        <dbReference type="ARBA" id="ARBA00005189"/>
    </source>
</evidence>
<keyword evidence="8" id="KW-0275">Fatty acid biosynthesis</keyword>
<dbReference type="Gene3D" id="3.40.47.10">
    <property type="match status" value="1"/>
</dbReference>
<keyword evidence="4" id="KW-0444">Lipid biosynthesis</keyword>
<evidence type="ECO:0000256" key="4">
    <source>
        <dbReference type="ARBA" id="ARBA00022516"/>
    </source>
</evidence>
<evidence type="ECO:0000259" key="11">
    <source>
        <dbReference type="Pfam" id="PF08545"/>
    </source>
</evidence>
<dbReference type="AlphaFoldDB" id="A0A239J7B4"/>
<dbReference type="Pfam" id="PF08541">
    <property type="entry name" value="ACP_syn_III_C"/>
    <property type="match status" value="1"/>
</dbReference>
<evidence type="ECO:0000256" key="8">
    <source>
        <dbReference type="ARBA" id="ARBA00023160"/>
    </source>
</evidence>
<dbReference type="InterPro" id="IPR013747">
    <property type="entry name" value="ACP_syn_III_C"/>
</dbReference>
<feature type="domain" description="Beta-ketoacyl-[acyl-carrier-protein] synthase III N-terminal" evidence="11">
    <location>
        <begin position="108"/>
        <end position="185"/>
    </location>
</feature>
<dbReference type="Proteomes" id="UP000198304">
    <property type="component" value="Unassembled WGS sequence"/>
</dbReference>
<dbReference type="PANTHER" id="PTHR34069">
    <property type="entry name" value="3-OXOACYL-[ACYL-CARRIER-PROTEIN] SYNTHASE 3"/>
    <property type="match status" value="1"/>
</dbReference>
<comment type="similarity">
    <text evidence="2">Belongs to the thiolase-like superfamily. FabH family.</text>
</comment>
<evidence type="ECO:0000256" key="5">
    <source>
        <dbReference type="ARBA" id="ARBA00022679"/>
    </source>
</evidence>
<dbReference type="SUPFAM" id="SSF53901">
    <property type="entry name" value="Thiolase-like"/>
    <property type="match status" value="1"/>
</dbReference>
<dbReference type="NCBIfam" id="NF006829">
    <property type="entry name" value="PRK09352.1"/>
    <property type="match status" value="1"/>
</dbReference>
<proteinExistence type="inferred from homology"/>
<evidence type="ECO:0000256" key="3">
    <source>
        <dbReference type="ARBA" id="ARBA00022490"/>
    </source>
</evidence>
<dbReference type="GO" id="GO:0006633">
    <property type="term" value="P:fatty acid biosynthetic process"/>
    <property type="evidence" value="ECO:0007669"/>
    <property type="project" value="UniProtKB-KW"/>
</dbReference>
<reference evidence="12 13" key="1">
    <citation type="submission" date="2017-06" db="EMBL/GenBank/DDBJ databases">
        <authorList>
            <person name="Kim H.J."/>
            <person name="Triplett B.A."/>
        </authorList>
    </citation>
    <scope>NUCLEOTIDE SEQUENCE [LARGE SCALE GENOMIC DNA]</scope>
    <source>
        <strain evidence="12 13">SCA</strain>
    </source>
</reference>
<evidence type="ECO:0000256" key="6">
    <source>
        <dbReference type="ARBA" id="ARBA00022832"/>
    </source>
</evidence>
<keyword evidence="9" id="KW-0012">Acyltransferase</keyword>
<gene>
    <name evidence="12" type="ORF">SAMN05446037_103332</name>
</gene>
<keyword evidence="6" id="KW-0276">Fatty acid metabolism</keyword>
<evidence type="ECO:0000256" key="2">
    <source>
        <dbReference type="ARBA" id="ARBA00008642"/>
    </source>
</evidence>
<name>A0A239J7B4_9FIRM</name>
<dbReference type="InterPro" id="IPR016039">
    <property type="entry name" value="Thiolase-like"/>
</dbReference>
<dbReference type="RefSeq" id="WP_089284867.1">
    <property type="nucleotide sequence ID" value="NZ_FZOJ01000033.1"/>
</dbReference>
<feature type="domain" description="Beta-ketoacyl-[acyl-carrier-protein] synthase III C-terminal" evidence="10">
    <location>
        <begin position="237"/>
        <end position="326"/>
    </location>
</feature>
<comment type="pathway">
    <text evidence="1">Lipid metabolism.</text>
</comment>
<evidence type="ECO:0000313" key="12">
    <source>
        <dbReference type="EMBL" id="SNT01133.1"/>
    </source>
</evidence>
<evidence type="ECO:0000259" key="10">
    <source>
        <dbReference type="Pfam" id="PF08541"/>
    </source>
</evidence>
<dbReference type="GO" id="GO:0004315">
    <property type="term" value="F:3-oxoacyl-[acyl-carrier-protein] synthase activity"/>
    <property type="evidence" value="ECO:0007669"/>
    <property type="project" value="InterPro"/>
</dbReference>
<keyword evidence="13" id="KW-1185">Reference proteome</keyword>
<evidence type="ECO:0000256" key="9">
    <source>
        <dbReference type="ARBA" id="ARBA00023315"/>
    </source>
</evidence>
<protein>
    <submittedName>
        <fullName evidence="12">3-oxoacyl-[acyl-carrier-protein] synthase-3</fullName>
    </submittedName>
</protein>